<keyword evidence="4" id="KW-0274">FAD</keyword>
<dbReference type="Pfam" id="PF07992">
    <property type="entry name" value="Pyr_redox_2"/>
    <property type="match status" value="1"/>
</dbReference>
<comment type="similarity">
    <text evidence="2">Belongs to the NADH dehydrogenase family.</text>
</comment>
<comment type="caution">
    <text evidence="7">The sequence shown here is derived from an EMBL/GenBank/DDBJ whole genome shotgun (WGS) entry which is preliminary data.</text>
</comment>
<sequence>MAEKTNVVILGAGYAGLMALKVLQKRADASFMSITLVDQNPYHYEATDLHEVASGALTADRITYPIADVVNPEMTEFIEDRVTKVDRAQHRVELANHESIGFDYLIIGLGFESEDFGIPGVQEYALPMDSVDSAERIQQHITDEMFAYRQDNDPRHLNIVVAGAGFTGVELLGALSENRERYAEMAGVAPNQIQIMSVDGAKRPLSVFSQHLVDYGLAVLRGRGAVIESGKGINAIAPDVMHYADRETGESGEVIAGTIIWTTGVRGSSVMAASGYQAKRNRMSVTPYLQDPADDRIYIVGDVAAATDSETGQILPTTAQLALVMGEIAGKNVLAAVTGYELTPFTYKSLGTVCSIGNTSAIGVVGDEHEVRGYPASMLKKVIMNKSLLETGGIKQVMAKGRFDLYH</sequence>
<dbReference type="EMBL" id="JWHT01000026">
    <property type="protein sequence ID" value="KIU24789.1"/>
    <property type="molecule type" value="Genomic_DNA"/>
</dbReference>
<dbReference type="InterPro" id="IPR051169">
    <property type="entry name" value="NADH-Q_oxidoreductase"/>
</dbReference>
<evidence type="ECO:0000256" key="1">
    <source>
        <dbReference type="ARBA" id="ARBA00001974"/>
    </source>
</evidence>
<feature type="domain" description="FAD/NAD(P)-binding" evidence="6">
    <location>
        <begin position="6"/>
        <end position="318"/>
    </location>
</feature>
<gene>
    <name evidence="7" type="ORF">ab3b_01050</name>
</gene>
<dbReference type="AlphaFoldDB" id="A0A0D1KJA4"/>
<dbReference type="GO" id="GO:0003955">
    <property type="term" value="F:NAD(P)H dehydrogenase (quinone) activity"/>
    <property type="evidence" value="ECO:0007669"/>
    <property type="project" value="TreeGrafter"/>
</dbReference>
<dbReference type="GO" id="GO:0019646">
    <property type="term" value="P:aerobic electron transport chain"/>
    <property type="evidence" value="ECO:0007669"/>
    <property type="project" value="TreeGrafter"/>
</dbReference>
<dbReference type="InterPro" id="IPR023753">
    <property type="entry name" value="FAD/NAD-binding_dom"/>
</dbReference>
<evidence type="ECO:0000259" key="6">
    <source>
        <dbReference type="Pfam" id="PF07992"/>
    </source>
</evidence>
<protein>
    <submittedName>
        <fullName evidence="7">NADH dehydrogenase-like protein</fullName>
        <ecNumber evidence="7">1.6.99.-</ecNumber>
    </submittedName>
</protein>
<accession>A0A0D1KJA4</accession>
<evidence type="ECO:0000256" key="4">
    <source>
        <dbReference type="ARBA" id="ARBA00022827"/>
    </source>
</evidence>
<dbReference type="InterPro" id="IPR036188">
    <property type="entry name" value="FAD/NAD-bd_sf"/>
</dbReference>
<dbReference type="PANTHER" id="PTHR42913">
    <property type="entry name" value="APOPTOSIS-INDUCING FACTOR 1"/>
    <property type="match status" value="1"/>
</dbReference>
<evidence type="ECO:0000256" key="5">
    <source>
        <dbReference type="ARBA" id="ARBA00023002"/>
    </source>
</evidence>
<dbReference type="Proteomes" id="UP000032289">
    <property type="component" value="Unassembled WGS sequence"/>
</dbReference>
<evidence type="ECO:0000256" key="2">
    <source>
        <dbReference type="ARBA" id="ARBA00005272"/>
    </source>
</evidence>
<comment type="cofactor">
    <cofactor evidence="1">
        <name>FAD</name>
        <dbReference type="ChEBI" id="CHEBI:57692"/>
    </cofactor>
</comment>
<proteinExistence type="inferred from homology"/>
<reference evidence="7 8" key="1">
    <citation type="journal article" date="2015" name="Microbiology (Mosc.)">
        <title>Genomics of the Weissella cibaria species with an examination of its metabolic traits.</title>
        <authorList>
            <person name="Lynch K.M."/>
            <person name="Lucid A."/>
            <person name="Arendt E.K."/>
            <person name="Sleator R.D."/>
            <person name="Lucey B."/>
            <person name="Coffey A."/>
        </authorList>
    </citation>
    <scope>NUCLEOTIDE SEQUENCE [LARGE SCALE GENOMIC DNA]</scope>
    <source>
        <strain evidence="7 8">AB3b</strain>
    </source>
</reference>
<keyword evidence="5 7" id="KW-0560">Oxidoreductase</keyword>
<dbReference type="PANTHER" id="PTHR42913:SF3">
    <property type="entry name" value="64 KDA MITOCHONDRIAL NADH DEHYDROGENASE (EUROFUNG)"/>
    <property type="match status" value="1"/>
</dbReference>
<dbReference type="SUPFAM" id="SSF51905">
    <property type="entry name" value="FAD/NAD(P)-binding domain"/>
    <property type="match status" value="2"/>
</dbReference>
<evidence type="ECO:0000256" key="3">
    <source>
        <dbReference type="ARBA" id="ARBA00022630"/>
    </source>
</evidence>
<dbReference type="PATRIC" id="fig|137591.24.peg.1028"/>
<evidence type="ECO:0000313" key="7">
    <source>
        <dbReference type="EMBL" id="KIU24789.1"/>
    </source>
</evidence>
<dbReference type="EC" id="1.6.99.-" evidence="7"/>
<name>A0A0D1KJA4_9LACO</name>
<evidence type="ECO:0000313" key="8">
    <source>
        <dbReference type="Proteomes" id="UP000032289"/>
    </source>
</evidence>
<dbReference type="PRINTS" id="PR00411">
    <property type="entry name" value="PNDRDTASEI"/>
</dbReference>
<keyword evidence="3" id="KW-0285">Flavoprotein</keyword>
<organism evidence="7 8">
    <name type="scientific">Weissella cibaria</name>
    <dbReference type="NCBI Taxonomy" id="137591"/>
    <lineage>
        <taxon>Bacteria</taxon>
        <taxon>Bacillati</taxon>
        <taxon>Bacillota</taxon>
        <taxon>Bacilli</taxon>
        <taxon>Lactobacillales</taxon>
        <taxon>Lactobacillaceae</taxon>
        <taxon>Weissella</taxon>
    </lineage>
</organism>
<dbReference type="Gene3D" id="3.50.50.100">
    <property type="match status" value="1"/>
</dbReference>
<dbReference type="RefSeq" id="WP_043941129.1">
    <property type="nucleotide sequence ID" value="NZ_JWHT01000026.1"/>
</dbReference>
<dbReference type="PRINTS" id="PR00368">
    <property type="entry name" value="FADPNR"/>
</dbReference>